<accession>A0A0E9QXQ2</accession>
<reference evidence="1" key="2">
    <citation type="journal article" date="2015" name="Fish Shellfish Immunol.">
        <title>Early steps in the European eel (Anguilla anguilla)-Vibrio vulnificus interaction in the gills: Role of the RtxA13 toxin.</title>
        <authorList>
            <person name="Callol A."/>
            <person name="Pajuelo D."/>
            <person name="Ebbesson L."/>
            <person name="Teles M."/>
            <person name="MacKenzie S."/>
            <person name="Amaro C."/>
        </authorList>
    </citation>
    <scope>NUCLEOTIDE SEQUENCE</scope>
</reference>
<sequence>MFAKMCYLFNKRRAKYKPTFYEQNILTTPINK</sequence>
<name>A0A0E9QXQ2_ANGAN</name>
<reference evidence="1" key="1">
    <citation type="submission" date="2014-11" db="EMBL/GenBank/DDBJ databases">
        <authorList>
            <person name="Amaro Gonzalez C."/>
        </authorList>
    </citation>
    <scope>NUCLEOTIDE SEQUENCE</scope>
</reference>
<dbReference type="AlphaFoldDB" id="A0A0E9QXQ2"/>
<proteinExistence type="predicted"/>
<organism evidence="1">
    <name type="scientific">Anguilla anguilla</name>
    <name type="common">European freshwater eel</name>
    <name type="synonym">Muraena anguilla</name>
    <dbReference type="NCBI Taxonomy" id="7936"/>
    <lineage>
        <taxon>Eukaryota</taxon>
        <taxon>Metazoa</taxon>
        <taxon>Chordata</taxon>
        <taxon>Craniata</taxon>
        <taxon>Vertebrata</taxon>
        <taxon>Euteleostomi</taxon>
        <taxon>Actinopterygii</taxon>
        <taxon>Neopterygii</taxon>
        <taxon>Teleostei</taxon>
        <taxon>Anguilliformes</taxon>
        <taxon>Anguillidae</taxon>
        <taxon>Anguilla</taxon>
    </lineage>
</organism>
<dbReference type="EMBL" id="GBXM01087345">
    <property type="protein sequence ID" value="JAH21232.1"/>
    <property type="molecule type" value="Transcribed_RNA"/>
</dbReference>
<protein>
    <submittedName>
        <fullName evidence="1">Uncharacterized protein</fullName>
    </submittedName>
</protein>
<evidence type="ECO:0000313" key="1">
    <source>
        <dbReference type="EMBL" id="JAH21232.1"/>
    </source>
</evidence>